<evidence type="ECO:0008006" key="3">
    <source>
        <dbReference type="Google" id="ProtNLM"/>
    </source>
</evidence>
<gene>
    <name evidence="1" type="ORF">PMPD1_1724</name>
</gene>
<protein>
    <recommendedName>
        <fullName evidence="3">Phage protein</fullName>
    </recommendedName>
</protein>
<evidence type="ECO:0000313" key="2">
    <source>
        <dbReference type="Proteomes" id="UP000505325"/>
    </source>
</evidence>
<proteinExistence type="predicted"/>
<evidence type="ECO:0000313" key="1">
    <source>
        <dbReference type="EMBL" id="QKJ86674.1"/>
    </source>
</evidence>
<reference evidence="1 2" key="1">
    <citation type="submission" date="2020-06" db="EMBL/GenBank/DDBJ databases">
        <title>Genome sequence of Paramixta manurensis strain PD-1.</title>
        <authorList>
            <person name="Lee C.W."/>
            <person name="Kim J."/>
        </authorList>
    </citation>
    <scope>NUCLEOTIDE SEQUENCE [LARGE SCALE GENOMIC DNA]</scope>
    <source>
        <strain evidence="1 2">PD-1</strain>
    </source>
</reference>
<sequence>MADFKDIDETLPSDGRVLVKFHNGRVVSVRIIRDDEHIASFRALIELAGQAGYQIFTPEGKPL</sequence>
<name>A0A6M8UAW3_9GAMM</name>
<dbReference type="KEGG" id="pmak:PMPD1_1724"/>
<dbReference type="RefSeq" id="WP_173633678.1">
    <property type="nucleotide sequence ID" value="NZ_CP054212.1"/>
</dbReference>
<dbReference type="AlphaFoldDB" id="A0A6M8UAW3"/>
<keyword evidence="2" id="KW-1185">Reference proteome</keyword>
<dbReference type="Proteomes" id="UP000505325">
    <property type="component" value="Chromosome"/>
</dbReference>
<accession>A0A6M8UAW3</accession>
<dbReference type="EMBL" id="CP054212">
    <property type="protein sequence ID" value="QKJ86674.1"/>
    <property type="molecule type" value="Genomic_DNA"/>
</dbReference>
<organism evidence="1 2">
    <name type="scientific">Paramixta manurensis</name>
    <dbReference type="NCBI Taxonomy" id="2740817"/>
    <lineage>
        <taxon>Bacteria</taxon>
        <taxon>Pseudomonadati</taxon>
        <taxon>Pseudomonadota</taxon>
        <taxon>Gammaproteobacteria</taxon>
        <taxon>Enterobacterales</taxon>
        <taxon>Erwiniaceae</taxon>
        <taxon>Paramixta</taxon>
    </lineage>
</organism>